<evidence type="ECO:0000313" key="7">
    <source>
        <dbReference type="Proteomes" id="UP000683246"/>
    </source>
</evidence>
<dbReference type="AlphaFoldDB" id="A0A8J8MPH5"/>
<keyword evidence="4" id="KW-0106">Calcium</keyword>
<proteinExistence type="inferred from homology"/>
<evidence type="ECO:0000256" key="4">
    <source>
        <dbReference type="ARBA" id="ARBA00022837"/>
    </source>
</evidence>
<evidence type="ECO:0000259" key="5">
    <source>
        <dbReference type="Pfam" id="PF00884"/>
    </source>
</evidence>
<dbReference type="InterPro" id="IPR024607">
    <property type="entry name" value="Sulfatase_CS"/>
</dbReference>
<dbReference type="EMBL" id="CP058649">
    <property type="protein sequence ID" value="QUI25336.1"/>
    <property type="molecule type" value="Genomic_DNA"/>
</dbReference>
<dbReference type="Proteomes" id="UP000683246">
    <property type="component" value="Chromosome"/>
</dbReference>
<feature type="domain" description="Sulfatase N-terminal" evidence="5">
    <location>
        <begin position="5"/>
        <end position="332"/>
    </location>
</feature>
<dbReference type="InterPro" id="IPR017850">
    <property type="entry name" value="Alkaline_phosphatase_core_sf"/>
</dbReference>
<keyword evidence="2" id="KW-0479">Metal-binding</keyword>
<dbReference type="PANTHER" id="PTHR42693">
    <property type="entry name" value="ARYLSULFATASE FAMILY MEMBER"/>
    <property type="match status" value="1"/>
</dbReference>
<protein>
    <submittedName>
        <fullName evidence="6">Sulfatase-like hydrolase/transferase</fullName>
    </submittedName>
</protein>
<dbReference type="PANTHER" id="PTHR42693:SF33">
    <property type="entry name" value="ARYLSULFATASE"/>
    <property type="match status" value="1"/>
</dbReference>
<comment type="similarity">
    <text evidence="1">Belongs to the sulfatase family.</text>
</comment>
<dbReference type="RefSeq" id="WP_212696037.1">
    <property type="nucleotide sequence ID" value="NZ_CP058649.1"/>
</dbReference>
<dbReference type="KEGG" id="vpy:HZI73_24880"/>
<dbReference type="InterPro" id="IPR000917">
    <property type="entry name" value="Sulfatase_N"/>
</dbReference>
<reference evidence="6" key="1">
    <citation type="submission" date="2020-07" db="EMBL/GenBank/DDBJ databases">
        <title>Vallitalea pronyensis genome.</title>
        <authorList>
            <person name="Postec A."/>
        </authorList>
    </citation>
    <scope>NUCLEOTIDE SEQUENCE</scope>
    <source>
        <strain evidence="6">FatNI3</strain>
    </source>
</reference>
<sequence length="460" mass="52719">MSKQPNIILFFSDQQRWDTVGLYGQKLDVTPNLDKMGMEGVRFEYAFTPQPVCGPARACIQTGQYATQHGSYRNGIALKDREDLLAKRFNKAGYETAYIGKWHLATTDGNSREDIGELFNYCTKPIPEKYRGGYKDYWVASDVLEFTSHGYGGHMFDMDMNQREIKGYRADGTTDFALEYLRVRNKNKPFFMMVSYIEPHHQNDRNTYEGPNGSKDKFKDFETPGDLVGTEGNWRENYPDYLGCCNSLDYNLGRIRDEIEKQGIEEETIILYFSDHGSHFKTRNREYKRSCHDASIRIPMIIYGPGFTGGKVCQELVSLIDIPKTILSSAGINQDGMEGHDLNLILKGDTEDWPDSIFTQISENHVGRCIRTKEWKYSVASPDADGNLDMCSNNYVESHLYDLKNDPYELKNLIDDKSYTAIRTELKKKLIDKMQQIGEGEVQILPYQEGILCGVAEVFR</sequence>
<keyword evidence="3 6" id="KW-0378">Hydrolase</keyword>
<dbReference type="SUPFAM" id="SSF53649">
    <property type="entry name" value="Alkaline phosphatase-like"/>
    <property type="match status" value="1"/>
</dbReference>
<evidence type="ECO:0000256" key="1">
    <source>
        <dbReference type="ARBA" id="ARBA00008779"/>
    </source>
</evidence>
<organism evidence="6 7">
    <name type="scientific">Vallitalea pronyensis</name>
    <dbReference type="NCBI Taxonomy" id="1348613"/>
    <lineage>
        <taxon>Bacteria</taxon>
        <taxon>Bacillati</taxon>
        <taxon>Bacillota</taxon>
        <taxon>Clostridia</taxon>
        <taxon>Lachnospirales</taxon>
        <taxon>Vallitaleaceae</taxon>
        <taxon>Vallitalea</taxon>
    </lineage>
</organism>
<dbReference type="Pfam" id="PF00884">
    <property type="entry name" value="Sulfatase"/>
    <property type="match status" value="1"/>
</dbReference>
<dbReference type="GO" id="GO:0004065">
    <property type="term" value="F:arylsulfatase activity"/>
    <property type="evidence" value="ECO:0007669"/>
    <property type="project" value="TreeGrafter"/>
</dbReference>
<gene>
    <name evidence="6" type="ORF">HZI73_24880</name>
</gene>
<dbReference type="CDD" id="cd16152">
    <property type="entry name" value="sulfatase_like"/>
    <property type="match status" value="1"/>
</dbReference>
<dbReference type="InterPro" id="IPR050738">
    <property type="entry name" value="Sulfatase"/>
</dbReference>
<keyword evidence="7" id="KW-1185">Reference proteome</keyword>
<dbReference type="GO" id="GO:0046872">
    <property type="term" value="F:metal ion binding"/>
    <property type="evidence" value="ECO:0007669"/>
    <property type="project" value="UniProtKB-KW"/>
</dbReference>
<name>A0A8J8MPH5_9FIRM</name>
<evidence type="ECO:0000313" key="6">
    <source>
        <dbReference type="EMBL" id="QUI25336.1"/>
    </source>
</evidence>
<evidence type="ECO:0000256" key="3">
    <source>
        <dbReference type="ARBA" id="ARBA00022801"/>
    </source>
</evidence>
<evidence type="ECO:0000256" key="2">
    <source>
        <dbReference type="ARBA" id="ARBA00022723"/>
    </source>
</evidence>
<dbReference type="PROSITE" id="PS00149">
    <property type="entry name" value="SULFATASE_2"/>
    <property type="match status" value="1"/>
</dbReference>
<accession>A0A8J8MPH5</accession>
<dbReference type="Gene3D" id="3.40.720.10">
    <property type="entry name" value="Alkaline Phosphatase, subunit A"/>
    <property type="match status" value="1"/>
</dbReference>